<proteinExistence type="predicted"/>
<evidence type="ECO:0000313" key="2">
    <source>
        <dbReference type="Proteomes" id="UP000785679"/>
    </source>
</evidence>
<evidence type="ECO:0000313" key="1">
    <source>
        <dbReference type="EMBL" id="TNV75504.1"/>
    </source>
</evidence>
<dbReference type="Proteomes" id="UP000785679">
    <property type="component" value="Unassembled WGS sequence"/>
</dbReference>
<organism evidence="1 2">
    <name type="scientific">Halteria grandinella</name>
    <dbReference type="NCBI Taxonomy" id="5974"/>
    <lineage>
        <taxon>Eukaryota</taxon>
        <taxon>Sar</taxon>
        <taxon>Alveolata</taxon>
        <taxon>Ciliophora</taxon>
        <taxon>Intramacronucleata</taxon>
        <taxon>Spirotrichea</taxon>
        <taxon>Stichotrichia</taxon>
        <taxon>Sporadotrichida</taxon>
        <taxon>Halteriidae</taxon>
        <taxon>Halteria</taxon>
    </lineage>
</organism>
<gene>
    <name evidence="1" type="ORF">FGO68_gene14698</name>
</gene>
<reference evidence="1" key="1">
    <citation type="submission" date="2019-06" db="EMBL/GenBank/DDBJ databases">
        <authorList>
            <person name="Zheng W."/>
        </authorList>
    </citation>
    <scope>NUCLEOTIDE SEQUENCE</scope>
    <source>
        <strain evidence="1">QDHG01</strain>
    </source>
</reference>
<protein>
    <submittedName>
        <fullName evidence="1">Uncharacterized protein</fullName>
    </submittedName>
</protein>
<name>A0A8J8NIY3_HALGN</name>
<dbReference type="AlphaFoldDB" id="A0A8J8NIY3"/>
<accession>A0A8J8NIY3</accession>
<dbReference type="EMBL" id="RRYP01015430">
    <property type="protein sequence ID" value="TNV75504.1"/>
    <property type="molecule type" value="Genomic_DNA"/>
</dbReference>
<keyword evidence="2" id="KW-1185">Reference proteome</keyword>
<comment type="caution">
    <text evidence="1">The sequence shown here is derived from an EMBL/GenBank/DDBJ whole genome shotgun (WGS) entry which is preliminary data.</text>
</comment>
<sequence>MRGKKVRSGSKACSCWDSSPGFFGHNEGSQPLDDTNISQALLTHFLKQPDQKVNAPYHSIDVQHFYCALQQTRDIGPIQPQKHYGLLNRPND</sequence>